<dbReference type="AlphaFoldDB" id="G0QVG0"/>
<evidence type="ECO:0000256" key="1">
    <source>
        <dbReference type="SAM" id="Phobius"/>
    </source>
</evidence>
<evidence type="ECO:0000313" key="3">
    <source>
        <dbReference type="Proteomes" id="UP000008983"/>
    </source>
</evidence>
<keyword evidence="1" id="KW-1133">Transmembrane helix</keyword>
<proteinExistence type="predicted"/>
<gene>
    <name evidence="2" type="ORF">IMG5_123390</name>
</gene>
<dbReference type="EMBL" id="GL983942">
    <property type="protein sequence ID" value="EGR30796.1"/>
    <property type="molecule type" value="Genomic_DNA"/>
</dbReference>
<sequence>MFLLVFKPNKCFFIIIHFIQRNEYMKQFSKIKKKQQRQLNKLISIQVFLFSQNCRVFFTQLQNLNGCYYILYMFFIYLHFFIFFLKTLYYHFTCLQYITFHILSQLFLQIISYVYLVLDYFVVKFNRCYMLNYVHRPFQFQLCQ</sequence>
<dbReference type="Proteomes" id="UP000008983">
    <property type="component" value="Unassembled WGS sequence"/>
</dbReference>
<name>G0QVG0_ICHMU</name>
<accession>G0QVG0</accession>
<evidence type="ECO:0008006" key="4">
    <source>
        <dbReference type="Google" id="ProtNLM"/>
    </source>
</evidence>
<evidence type="ECO:0000313" key="2">
    <source>
        <dbReference type="EMBL" id="EGR30796.1"/>
    </source>
</evidence>
<keyword evidence="1" id="KW-0472">Membrane</keyword>
<feature type="transmembrane region" description="Helical" evidence="1">
    <location>
        <begin position="102"/>
        <end position="123"/>
    </location>
</feature>
<reference evidence="2 3" key="1">
    <citation type="submission" date="2011-07" db="EMBL/GenBank/DDBJ databases">
        <authorList>
            <person name="Coyne R."/>
            <person name="Brami D."/>
            <person name="Johnson J."/>
            <person name="Hostetler J."/>
            <person name="Hannick L."/>
            <person name="Clark T."/>
            <person name="Cassidy-Hanley D."/>
            <person name="Inman J."/>
        </authorList>
    </citation>
    <scope>NUCLEOTIDE SEQUENCE [LARGE SCALE GENOMIC DNA]</scope>
    <source>
        <strain evidence="2 3">G5</strain>
    </source>
</reference>
<feature type="transmembrane region" description="Helical" evidence="1">
    <location>
        <begin position="70"/>
        <end position="90"/>
    </location>
</feature>
<dbReference type="InParanoid" id="G0QVG0"/>
<organism evidence="2 3">
    <name type="scientific">Ichthyophthirius multifiliis</name>
    <name type="common">White spot disease agent</name>
    <name type="synonym">Ich</name>
    <dbReference type="NCBI Taxonomy" id="5932"/>
    <lineage>
        <taxon>Eukaryota</taxon>
        <taxon>Sar</taxon>
        <taxon>Alveolata</taxon>
        <taxon>Ciliophora</taxon>
        <taxon>Intramacronucleata</taxon>
        <taxon>Oligohymenophorea</taxon>
        <taxon>Hymenostomatida</taxon>
        <taxon>Ophryoglenina</taxon>
        <taxon>Ichthyophthirius</taxon>
    </lineage>
</organism>
<keyword evidence="3" id="KW-1185">Reference proteome</keyword>
<protein>
    <recommendedName>
        <fullName evidence="4">Transmembrane protein</fullName>
    </recommendedName>
</protein>
<dbReference type="RefSeq" id="XP_004032383.1">
    <property type="nucleotide sequence ID" value="XM_004032335.1"/>
</dbReference>
<keyword evidence="1" id="KW-0812">Transmembrane</keyword>
<dbReference type="GeneID" id="14906913"/>